<evidence type="ECO:0000259" key="4">
    <source>
        <dbReference type="Pfam" id="PF07695"/>
    </source>
</evidence>
<dbReference type="Gene3D" id="2.60.40.2380">
    <property type="match status" value="1"/>
</dbReference>
<dbReference type="Proteomes" id="UP000290848">
    <property type="component" value="Unassembled WGS sequence"/>
</dbReference>
<dbReference type="InterPro" id="IPR011622">
    <property type="entry name" value="7TMR_DISM_rcpt_extracell_dom2"/>
</dbReference>
<organism evidence="6 7">
    <name type="scientific">Arcticibacter tournemirensis</name>
    <dbReference type="NCBI Taxonomy" id="699437"/>
    <lineage>
        <taxon>Bacteria</taxon>
        <taxon>Pseudomonadati</taxon>
        <taxon>Bacteroidota</taxon>
        <taxon>Sphingobacteriia</taxon>
        <taxon>Sphingobacteriales</taxon>
        <taxon>Sphingobacteriaceae</taxon>
        <taxon>Arcticibacter</taxon>
    </lineage>
</organism>
<accession>A0A4Q0MCZ3</accession>
<keyword evidence="1" id="KW-0175">Coiled coil</keyword>
<sequence>MGRVYYSRLLFLLLCTLTQPLTTWAAREVVIGANTDEHIFTYADIDYIEDPSCKLTFGEVKGKYKDKFIRSRLNYPQNASVSSAYWFRINLNYKKASGKRYILEFYNHTTDNLEVYIPNGKGNYLIYREGDKRNFKNRFFLHKNFEFPIPELEGSHTIYFRLKSAPAANVIVVHRSLQRFVEYALSEYICFGLFYGMILIFSFYNLLMFIAMRKRYYVYYILYLLSVGLYEMSTDGIAFQYLWPDSPEWSQYAYGVPLFFISVFSLLFAADLLNIRTHAPKVYSLVRIVLGARLVFFLLCLFYRHEWFNYRAIEFIPLSIAFFTGLYLWRKGYHAARFFVLAYAFLFIGFIGKLLVSFGYARFIPGPVPHYSMSLGFILEMLFLSFAIGDKVRLLKKKKEKVQKRVISQMEENVRLKDSMTRDLEIKVEERTQEIIKQTHEIRKQSQLIELQNEKLISANGLLKSQAEEIARMNALLRKDNQELQTNIQKVTHDRIMSTEVDFEEFSKTYPDRETCYSLLADIKWKDGYLCKRCGNTHYCNGHLPFSRRCTKCRYEESVIANTILQNTRIPANKALYMVYLIYTSKGKISSHKLSEVTGIRQSTCWAYCTKIKKVLEERKKDLRNAGAEGWSKLMV</sequence>
<feature type="transmembrane region" description="Helical" evidence="2">
    <location>
        <begin position="285"/>
        <end position="304"/>
    </location>
</feature>
<feature type="transmembrane region" description="Helical" evidence="2">
    <location>
        <begin position="252"/>
        <end position="273"/>
    </location>
</feature>
<keyword evidence="2" id="KW-0472">Membrane</keyword>
<evidence type="ECO:0000313" key="6">
    <source>
        <dbReference type="EMBL" id="RXF71241.1"/>
    </source>
</evidence>
<dbReference type="AlphaFoldDB" id="A0A4Q0MCZ3"/>
<feature type="transmembrane region" description="Helical" evidence="2">
    <location>
        <begin position="370"/>
        <end position="389"/>
    </location>
</feature>
<feature type="chain" id="PRO_5020248106" evidence="3">
    <location>
        <begin position="26"/>
        <end position="636"/>
    </location>
</feature>
<feature type="transmembrane region" description="Helical" evidence="2">
    <location>
        <begin position="341"/>
        <end position="364"/>
    </location>
</feature>
<feature type="signal peptide" evidence="3">
    <location>
        <begin position="1"/>
        <end position="25"/>
    </location>
</feature>
<evidence type="ECO:0000256" key="1">
    <source>
        <dbReference type="SAM" id="Coils"/>
    </source>
</evidence>
<name>A0A4Q0MCZ3_9SPHI</name>
<reference evidence="6 7" key="1">
    <citation type="submission" date="2018-12" db="EMBL/GenBank/DDBJ databases">
        <title>The Draft Genome Sequence of the Soil Bacterium Pedobacter tournemirensis R1.</title>
        <authorList>
            <person name="He J."/>
        </authorList>
    </citation>
    <scope>NUCLEOTIDE SEQUENCE [LARGE SCALE GENOMIC DNA]</scope>
    <source>
        <strain evidence="6 7">R1</strain>
    </source>
</reference>
<gene>
    <name evidence="6" type="ORF">EKH83_06000</name>
</gene>
<evidence type="ECO:0000256" key="3">
    <source>
        <dbReference type="SAM" id="SignalP"/>
    </source>
</evidence>
<dbReference type="Pfam" id="PF07696">
    <property type="entry name" value="7TMR-DISMED2"/>
    <property type="match status" value="1"/>
</dbReference>
<keyword evidence="3" id="KW-0732">Signal</keyword>
<feature type="domain" description="7TM-DISM receptor extracellular" evidence="4">
    <location>
        <begin position="187"/>
        <end position="391"/>
    </location>
</feature>
<protein>
    <submittedName>
        <fullName evidence="6">Chromosome partitioning protein ParA</fullName>
    </submittedName>
</protein>
<feature type="transmembrane region" description="Helical" evidence="2">
    <location>
        <begin position="185"/>
        <end position="204"/>
    </location>
</feature>
<feature type="domain" description="7TM-DISM receptor extracellular" evidence="5">
    <location>
        <begin position="44"/>
        <end position="170"/>
    </location>
</feature>
<evidence type="ECO:0000256" key="2">
    <source>
        <dbReference type="SAM" id="Phobius"/>
    </source>
</evidence>
<evidence type="ECO:0000259" key="5">
    <source>
        <dbReference type="Pfam" id="PF07696"/>
    </source>
</evidence>
<evidence type="ECO:0000313" key="7">
    <source>
        <dbReference type="Proteomes" id="UP000290848"/>
    </source>
</evidence>
<keyword evidence="2" id="KW-0812">Transmembrane</keyword>
<feature type="transmembrane region" description="Helical" evidence="2">
    <location>
        <begin position="310"/>
        <end position="329"/>
    </location>
</feature>
<dbReference type="InterPro" id="IPR011623">
    <property type="entry name" value="7TMR_DISM_rcpt_extracell_dom1"/>
</dbReference>
<dbReference type="EMBL" id="RXOC01000003">
    <property type="protein sequence ID" value="RXF71241.1"/>
    <property type="molecule type" value="Genomic_DNA"/>
</dbReference>
<comment type="caution">
    <text evidence="6">The sequence shown here is derived from an EMBL/GenBank/DDBJ whole genome shotgun (WGS) entry which is preliminary data.</text>
</comment>
<dbReference type="Pfam" id="PF07695">
    <property type="entry name" value="7TMR-DISM_7TM"/>
    <property type="match status" value="1"/>
</dbReference>
<feature type="transmembrane region" description="Helical" evidence="2">
    <location>
        <begin position="216"/>
        <end position="232"/>
    </location>
</feature>
<keyword evidence="2" id="KW-1133">Transmembrane helix</keyword>
<feature type="coiled-coil region" evidence="1">
    <location>
        <begin position="463"/>
        <end position="494"/>
    </location>
</feature>
<proteinExistence type="predicted"/>